<dbReference type="PANTHER" id="PTHR47955:SF22">
    <property type="entry name" value="CYTOCHROME P450 83B1-LIKE"/>
    <property type="match status" value="1"/>
</dbReference>
<keyword evidence="6 12" id="KW-0479">Metal-binding</keyword>
<feature type="binding site" description="axial binding residue" evidence="12">
    <location>
        <position position="440"/>
    </location>
    <ligand>
        <name>heme</name>
        <dbReference type="ChEBI" id="CHEBI:30413"/>
    </ligand>
    <ligandPart>
        <name>Fe</name>
        <dbReference type="ChEBI" id="CHEBI:18248"/>
    </ligandPart>
</feature>
<evidence type="ECO:0000256" key="10">
    <source>
        <dbReference type="ARBA" id="ARBA00023033"/>
    </source>
</evidence>
<organism evidence="15 16">
    <name type="scientific">Rubroshorea leprosula</name>
    <dbReference type="NCBI Taxonomy" id="152421"/>
    <lineage>
        <taxon>Eukaryota</taxon>
        <taxon>Viridiplantae</taxon>
        <taxon>Streptophyta</taxon>
        <taxon>Embryophyta</taxon>
        <taxon>Tracheophyta</taxon>
        <taxon>Spermatophyta</taxon>
        <taxon>Magnoliopsida</taxon>
        <taxon>eudicotyledons</taxon>
        <taxon>Gunneridae</taxon>
        <taxon>Pentapetalae</taxon>
        <taxon>rosids</taxon>
        <taxon>malvids</taxon>
        <taxon>Malvales</taxon>
        <taxon>Dipterocarpaceae</taxon>
        <taxon>Rubroshorea</taxon>
    </lineage>
</organism>
<evidence type="ECO:0000256" key="14">
    <source>
        <dbReference type="SAM" id="SignalP"/>
    </source>
</evidence>
<dbReference type="FunFam" id="1.10.630.10:FF:000011">
    <property type="entry name" value="Cytochrome P450 83B1"/>
    <property type="match status" value="1"/>
</dbReference>
<keyword evidence="7" id="KW-1133">Transmembrane helix</keyword>
<feature type="chain" id="PRO_5043405748" description="Cytochrome P450" evidence="14">
    <location>
        <begin position="25"/>
        <end position="499"/>
    </location>
</feature>
<evidence type="ECO:0000256" key="3">
    <source>
        <dbReference type="ARBA" id="ARBA00010617"/>
    </source>
</evidence>
<dbReference type="PANTHER" id="PTHR47955">
    <property type="entry name" value="CYTOCHROME P450 FAMILY 71 PROTEIN"/>
    <property type="match status" value="1"/>
</dbReference>
<reference evidence="15 16" key="1">
    <citation type="journal article" date="2021" name="Commun. Biol.">
        <title>The genome of Shorea leprosula (Dipterocarpaceae) highlights the ecological relevance of drought in aseasonal tropical rainforests.</title>
        <authorList>
            <person name="Ng K.K.S."/>
            <person name="Kobayashi M.J."/>
            <person name="Fawcett J.A."/>
            <person name="Hatakeyama M."/>
            <person name="Paape T."/>
            <person name="Ng C.H."/>
            <person name="Ang C.C."/>
            <person name="Tnah L.H."/>
            <person name="Lee C.T."/>
            <person name="Nishiyama T."/>
            <person name="Sese J."/>
            <person name="O'Brien M.J."/>
            <person name="Copetti D."/>
            <person name="Mohd Noor M.I."/>
            <person name="Ong R.C."/>
            <person name="Putra M."/>
            <person name="Sireger I.Z."/>
            <person name="Indrioko S."/>
            <person name="Kosugi Y."/>
            <person name="Izuno A."/>
            <person name="Isagi Y."/>
            <person name="Lee S.L."/>
            <person name="Shimizu K.K."/>
        </authorList>
    </citation>
    <scope>NUCLEOTIDE SEQUENCE [LARGE SCALE GENOMIC DNA]</scope>
    <source>
        <strain evidence="15">214</strain>
    </source>
</reference>
<dbReference type="InterPro" id="IPR002401">
    <property type="entry name" value="Cyt_P450_E_grp-I"/>
</dbReference>
<dbReference type="GO" id="GO:0020037">
    <property type="term" value="F:heme binding"/>
    <property type="evidence" value="ECO:0007669"/>
    <property type="project" value="InterPro"/>
</dbReference>
<dbReference type="EMBL" id="BPVZ01000049">
    <property type="protein sequence ID" value="GKV18135.1"/>
    <property type="molecule type" value="Genomic_DNA"/>
</dbReference>
<evidence type="ECO:0000256" key="12">
    <source>
        <dbReference type="PIRSR" id="PIRSR602401-1"/>
    </source>
</evidence>
<dbReference type="SUPFAM" id="SSF48264">
    <property type="entry name" value="Cytochrome P450"/>
    <property type="match status" value="1"/>
</dbReference>
<dbReference type="GO" id="GO:0016020">
    <property type="term" value="C:membrane"/>
    <property type="evidence" value="ECO:0007669"/>
    <property type="project" value="UniProtKB-SubCell"/>
</dbReference>
<dbReference type="PROSITE" id="PS00086">
    <property type="entry name" value="CYTOCHROME_P450"/>
    <property type="match status" value="1"/>
</dbReference>
<dbReference type="CDD" id="cd11072">
    <property type="entry name" value="CYP71-like"/>
    <property type="match status" value="1"/>
</dbReference>
<comment type="cofactor">
    <cofactor evidence="1 12">
        <name>heme</name>
        <dbReference type="ChEBI" id="CHEBI:30413"/>
    </cofactor>
</comment>
<feature type="signal peptide" evidence="14">
    <location>
        <begin position="1"/>
        <end position="24"/>
    </location>
</feature>
<comment type="similarity">
    <text evidence="3 13">Belongs to the cytochrome P450 family.</text>
</comment>
<gene>
    <name evidence="15" type="ORF">SLEP1_g28557</name>
</gene>
<dbReference type="Pfam" id="PF00067">
    <property type="entry name" value="p450"/>
    <property type="match status" value="1"/>
</dbReference>
<dbReference type="PRINTS" id="PR00385">
    <property type="entry name" value="P450"/>
</dbReference>
<dbReference type="GO" id="GO:0005506">
    <property type="term" value="F:iron ion binding"/>
    <property type="evidence" value="ECO:0007669"/>
    <property type="project" value="InterPro"/>
</dbReference>
<comment type="subcellular location">
    <subcellularLocation>
        <location evidence="2">Membrane</location>
        <topology evidence="2">Single-pass membrane protein</topology>
    </subcellularLocation>
</comment>
<proteinExistence type="inferred from homology"/>
<evidence type="ECO:0000256" key="8">
    <source>
        <dbReference type="ARBA" id="ARBA00023002"/>
    </source>
</evidence>
<evidence type="ECO:0000313" key="16">
    <source>
        <dbReference type="Proteomes" id="UP001054252"/>
    </source>
</evidence>
<dbReference type="InterPro" id="IPR017972">
    <property type="entry name" value="Cyt_P450_CS"/>
</dbReference>
<evidence type="ECO:0000256" key="4">
    <source>
        <dbReference type="ARBA" id="ARBA00022617"/>
    </source>
</evidence>
<keyword evidence="11" id="KW-0472">Membrane</keyword>
<dbReference type="Proteomes" id="UP001054252">
    <property type="component" value="Unassembled WGS sequence"/>
</dbReference>
<evidence type="ECO:0000256" key="1">
    <source>
        <dbReference type="ARBA" id="ARBA00001971"/>
    </source>
</evidence>
<evidence type="ECO:0000256" key="7">
    <source>
        <dbReference type="ARBA" id="ARBA00022989"/>
    </source>
</evidence>
<evidence type="ECO:0000256" key="2">
    <source>
        <dbReference type="ARBA" id="ARBA00004167"/>
    </source>
</evidence>
<evidence type="ECO:0000256" key="11">
    <source>
        <dbReference type="ARBA" id="ARBA00023136"/>
    </source>
</evidence>
<sequence length="499" mass="57175">MSLIFILLGIPLFFFLLLKQRSNGSNTNLLPPGPPGLPLIGNLHQFIKSAPHLYLWQLSQKYGPLMSLKLGYRPTLIVSSANMAKELLKTHDLDFCSRPQLLSLQKLSYNRLDVSFSPYNAYWREIRKICVIHLFNSKMAELYRPIREDEVSQLIEKILKSSAASKPINLSQVTECLTSAFICRIAFGKRYEHEGAEISRFHEFHAQLEAMFVSFFVTDYFPSMGWMDRITGMTYSLEKVFKEMDAFLQQLIDDHLDPKRQKPKREDIIDVLLRIMNDAESTFDFSYDNIKAVLMDVFIAGTDTSAATVIWGMTLLMKHPTAMKKAQDEVRNLVGKKGFVNEDDIKDLPYLKAIVKETFRLQSTTPLLLPRETIRDCNISGYKIPAKTLVYVNAWAIGRDIEAWGQNVEEFCPERFIGSSIDYKGQDFGLIPFGSGRRICPGLHMGVATIELVLSNLLYRFDWEIPCGMKKEDLDFDSAPGIVMHKRKALCLLPKEYKY</sequence>
<accession>A0AAV5K5C1</accession>
<keyword evidence="9 12" id="KW-0408">Iron</keyword>
<protein>
    <recommendedName>
        <fullName evidence="17">Cytochrome P450</fullName>
    </recommendedName>
</protein>
<keyword evidence="14" id="KW-0732">Signal</keyword>
<evidence type="ECO:0000256" key="6">
    <source>
        <dbReference type="ARBA" id="ARBA00022723"/>
    </source>
</evidence>
<keyword evidence="10 13" id="KW-0503">Monooxygenase</keyword>
<keyword evidence="16" id="KW-1185">Reference proteome</keyword>
<keyword evidence="4 12" id="KW-0349">Heme</keyword>
<dbReference type="GO" id="GO:0016705">
    <property type="term" value="F:oxidoreductase activity, acting on paired donors, with incorporation or reduction of molecular oxygen"/>
    <property type="evidence" value="ECO:0007669"/>
    <property type="project" value="InterPro"/>
</dbReference>
<keyword evidence="5" id="KW-0812">Transmembrane</keyword>
<comment type="caution">
    <text evidence="15">The sequence shown here is derived from an EMBL/GenBank/DDBJ whole genome shotgun (WGS) entry which is preliminary data.</text>
</comment>
<evidence type="ECO:0008006" key="17">
    <source>
        <dbReference type="Google" id="ProtNLM"/>
    </source>
</evidence>
<dbReference type="InterPro" id="IPR001128">
    <property type="entry name" value="Cyt_P450"/>
</dbReference>
<evidence type="ECO:0000256" key="9">
    <source>
        <dbReference type="ARBA" id="ARBA00023004"/>
    </source>
</evidence>
<dbReference type="InterPro" id="IPR036396">
    <property type="entry name" value="Cyt_P450_sf"/>
</dbReference>
<keyword evidence="8 13" id="KW-0560">Oxidoreductase</keyword>
<dbReference type="GO" id="GO:0004497">
    <property type="term" value="F:monooxygenase activity"/>
    <property type="evidence" value="ECO:0007669"/>
    <property type="project" value="UniProtKB-KW"/>
</dbReference>
<dbReference type="Gene3D" id="1.10.630.10">
    <property type="entry name" value="Cytochrome P450"/>
    <property type="match status" value="1"/>
</dbReference>
<evidence type="ECO:0000256" key="5">
    <source>
        <dbReference type="ARBA" id="ARBA00022692"/>
    </source>
</evidence>
<evidence type="ECO:0000256" key="13">
    <source>
        <dbReference type="RuleBase" id="RU000461"/>
    </source>
</evidence>
<dbReference type="PRINTS" id="PR00463">
    <property type="entry name" value="EP450I"/>
</dbReference>
<name>A0AAV5K5C1_9ROSI</name>
<dbReference type="AlphaFoldDB" id="A0AAV5K5C1"/>
<evidence type="ECO:0000313" key="15">
    <source>
        <dbReference type="EMBL" id="GKV18135.1"/>
    </source>
</evidence>